<dbReference type="SUPFAM" id="SSF55729">
    <property type="entry name" value="Acyl-CoA N-acyltransferases (Nat)"/>
    <property type="match status" value="1"/>
</dbReference>
<feature type="domain" description="N-acetyltransferase" evidence="1">
    <location>
        <begin position="3"/>
        <end position="144"/>
    </location>
</feature>
<dbReference type="Pfam" id="PF00583">
    <property type="entry name" value="Acetyltransf_1"/>
    <property type="match status" value="1"/>
</dbReference>
<proteinExistence type="predicted"/>
<gene>
    <name evidence="2" type="ORF">GT003_09810</name>
</gene>
<evidence type="ECO:0000259" key="1">
    <source>
        <dbReference type="PROSITE" id="PS51186"/>
    </source>
</evidence>
<dbReference type="AlphaFoldDB" id="A0A7X5BYB3"/>
<dbReference type="PROSITE" id="PS51186">
    <property type="entry name" value="GNAT"/>
    <property type="match status" value="1"/>
</dbReference>
<keyword evidence="3" id="KW-1185">Reference proteome</keyword>
<dbReference type="RefSeq" id="WP_161696948.1">
    <property type="nucleotide sequence ID" value="NZ_JAAAMU010000004.1"/>
</dbReference>
<accession>A0A7X5BYB3</accession>
<evidence type="ECO:0000313" key="3">
    <source>
        <dbReference type="Proteomes" id="UP000558113"/>
    </source>
</evidence>
<dbReference type="Proteomes" id="UP000558113">
    <property type="component" value="Unassembled WGS sequence"/>
</dbReference>
<dbReference type="CDD" id="cd04301">
    <property type="entry name" value="NAT_SF"/>
    <property type="match status" value="1"/>
</dbReference>
<evidence type="ECO:0000313" key="2">
    <source>
        <dbReference type="EMBL" id="NBC69286.1"/>
    </source>
</evidence>
<sequence length="144" mass="17026">MTNAQRKPEPARSQEESAYVRNQLIAYNASRLPESIRDRYEEIHLIQRDAEGTIVGGLLSEYCWQWIEVHILWVDENCRREGHGTALLEEIERIAREKQCSFIKLNTFSFQAPDFYKKHGYAELAVIDNAPLEHRHYYFIKRIS</sequence>
<dbReference type="InterPro" id="IPR000182">
    <property type="entry name" value="GNAT_dom"/>
</dbReference>
<comment type="caution">
    <text evidence="2">The sequence shown here is derived from an EMBL/GenBank/DDBJ whole genome shotgun (WGS) entry which is preliminary data.</text>
</comment>
<dbReference type="OrthoDB" id="9787920at2"/>
<dbReference type="InterPro" id="IPR016181">
    <property type="entry name" value="Acyl_CoA_acyltransferase"/>
</dbReference>
<reference evidence="2 3" key="1">
    <citation type="submission" date="2020-01" db="EMBL/GenBank/DDBJ databases">
        <title>Paenibacillus soybeanensis sp. nov. isolated from the nodules of soybean (Glycine max(L.) Merr).</title>
        <authorList>
            <person name="Wang H."/>
        </authorList>
    </citation>
    <scope>NUCLEOTIDE SEQUENCE [LARGE SCALE GENOMIC DNA]</scope>
    <source>
        <strain evidence="2 3">DSM 23054</strain>
    </source>
</reference>
<dbReference type="EMBL" id="JAAAMU010000004">
    <property type="protein sequence ID" value="NBC69286.1"/>
    <property type="molecule type" value="Genomic_DNA"/>
</dbReference>
<keyword evidence="2" id="KW-0808">Transferase</keyword>
<dbReference type="GO" id="GO:0016747">
    <property type="term" value="F:acyltransferase activity, transferring groups other than amino-acyl groups"/>
    <property type="evidence" value="ECO:0007669"/>
    <property type="project" value="InterPro"/>
</dbReference>
<organism evidence="2 3">
    <name type="scientific">Paenibacillus sacheonensis</name>
    <dbReference type="NCBI Taxonomy" id="742054"/>
    <lineage>
        <taxon>Bacteria</taxon>
        <taxon>Bacillati</taxon>
        <taxon>Bacillota</taxon>
        <taxon>Bacilli</taxon>
        <taxon>Bacillales</taxon>
        <taxon>Paenibacillaceae</taxon>
        <taxon>Paenibacillus</taxon>
    </lineage>
</organism>
<name>A0A7X5BYB3_9BACL</name>
<protein>
    <submittedName>
        <fullName evidence="2">GNAT family N-acetyltransferase</fullName>
    </submittedName>
</protein>
<dbReference type="Gene3D" id="3.40.630.30">
    <property type="match status" value="1"/>
</dbReference>